<gene>
    <name evidence="2" type="ORF">V6984_02790</name>
</gene>
<dbReference type="Pfam" id="PF18941">
    <property type="entry name" value="DUF5688"/>
    <property type="match status" value="1"/>
</dbReference>
<accession>A0ABZ3EWS6</accession>
<sequence>MSTKCPFSNDFTYVIFIMDNRTGNTKSPHRLSLAFAKENMGIQSVSLQHYVVGLALLFYPGTGSGDDDFCFQYRLRKNEVDRMNNEEFKNEFVDAVKEALYERGNEVDIKITTVEKMNEGYEAMTVTPEGSNVGMNMNLEVFAEAYESGVPFDEIVEQVTRKIEDHLANMPTFDVAQLTDYEQMKERLSMEVVALDRNADLLAKVPHQEMEDMAVVYRFVVESDDNGRATMLVTNDILDKMGVTPEQLHADALENAPELRPVVIKGMSEVMMEMMGPDAADMFGLAEMPQDEKMYVATVPDKIAGAGVIAYQNFMDEAAERLGGDFFILPSSLHEVLLVRDDGEVNYSDLKAMVEEVNATQVSPEEKLTDSVYHYDSKEHIFELAEKFEARQKDKEADITSEKEEKASVLGDLKAKKDEVAKQPKKETVEKATKNKGEEL</sequence>
<dbReference type="EMBL" id="CP146256">
    <property type="protein sequence ID" value="XAH74709.1"/>
    <property type="molecule type" value="Genomic_DNA"/>
</dbReference>
<feature type="region of interest" description="Disordered" evidence="1">
    <location>
        <begin position="415"/>
        <end position="440"/>
    </location>
</feature>
<evidence type="ECO:0000313" key="2">
    <source>
        <dbReference type="EMBL" id="XAH74709.1"/>
    </source>
</evidence>
<proteinExistence type="predicted"/>
<evidence type="ECO:0000256" key="1">
    <source>
        <dbReference type="SAM" id="MobiDB-lite"/>
    </source>
</evidence>
<reference evidence="2 3" key="1">
    <citation type="submission" date="2024-02" db="EMBL/GenBank/DDBJ databases">
        <title>Bacterial strain from lacustrine sediment.</title>
        <authorList>
            <person name="Petit C."/>
            <person name="Fadhlaoui K."/>
        </authorList>
    </citation>
    <scope>NUCLEOTIDE SEQUENCE [LARGE SCALE GENOMIC DNA]</scope>
    <source>
        <strain evidence="2 3">IPX-CK</strain>
    </source>
</reference>
<protein>
    <submittedName>
        <fullName evidence="2">DUF5688 family protein</fullName>
    </submittedName>
</protein>
<dbReference type="RefSeq" id="WP_342758293.1">
    <property type="nucleotide sequence ID" value="NZ_CP146256.1"/>
</dbReference>
<dbReference type="Proteomes" id="UP001451571">
    <property type="component" value="Chromosome"/>
</dbReference>
<evidence type="ECO:0000313" key="3">
    <source>
        <dbReference type="Proteomes" id="UP001451571"/>
    </source>
</evidence>
<dbReference type="InterPro" id="IPR043743">
    <property type="entry name" value="DUF5688"/>
</dbReference>
<name>A0ABZ3EWS6_9FIRM</name>
<organism evidence="2 3">
    <name type="scientific">Kineothrix sedimenti</name>
    <dbReference type="NCBI Taxonomy" id="3123317"/>
    <lineage>
        <taxon>Bacteria</taxon>
        <taxon>Bacillati</taxon>
        <taxon>Bacillota</taxon>
        <taxon>Clostridia</taxon>
        <taxon>Lachnospirales</taxon>
        <taxon>Lachnospiraceae</taxon>
        <taxon>Kineothrix</taxon>
    </lineage>
</organism>
<keyword evidence="3" id="KW-1185">Reference proteome</keyword>